<accession>A0A1H7WBG0</accession>
<reference evidence="1 2" key="1">
    <citation type="submission" date="2016-10" db="EMBL/GenBank/DDBJ databases">
        <authorList>
            <person name="de Groot N.N."/>
        </authorList>
    </citation>
    <scope>NUCLEOTIDE SEQUENCE [LARGE SCALE GENOMIC DNA]</scope>
    <source>
        <strain evidence="1 2">DSM 8423</strain>
    </source>
</reference>
<dbReference type="AlphaFoldDB" id="A0A1H7WBG0"/>
<protein>
    <recommendedName>
        <fullName evidence="3">WD40-like Beta Propeller Repeat</fullName>
    </recommendedName>
</protein>
<dbReference type="EMBL" id="FOBS01000006">
    <property type="protein sequence ID" value="SEM18425.1"/>
    <property type="molecule type" value="Genomic_DNA"/>
</dbReference>
<dbReference type="Proteomes" id="UP000198744">
    <property type="component" value="Unassembled WGS sequence"/>
</dbReference>
<evidence type="ECO:0008006" key="3">
    <source>
        <dbReference type="Google" id="ProtNLM"/>
    </source>
</evidence>
<dbReference type="RefSeq" id="WP_093882744.1">
    <property type="nucleotide sequence ID" value="NZ_FOBS01000006.1"/>
</dbReference>
<name>A0A1H7WBG0_9BACT</name>
<organism evidence="1 2">
    <name type="scientific">Syntrophus gentianae</name>
    <dbReference type="NCBI Taxonomy" id="43775"/>
    <lineage>
        <taxon>Bacteria</taxon>
        <taxon>Pseudomonadati</taxon>
        <taxon>Thermodesulfobacteriota</taxon>
        <taxon>Syntrophia</taxon>
        <taxon>Syntrophales</taxon>
        <taxon>Syntrophaceae</taxon>
        <taxon>Syntrophus</taxon>
    </lineage>
</organism>
<gene>
    <name evidence="1" type="ORF">SAMN04489760_10636</name>
</gene>
<proteinExistence type="predicted"/>
<sequence>MKSRLLFHSIFFMVLFGVLFSTPLEAESVLEKILRVSGISATPGQVKGIEEGNLMGALMLVDLNQNVRRTISLGGGYRSPVFDPTDRNILALKDGALIRIPCAGGQEETMQNAQGITKLLGFDRSDPDKLLVLFKTKGNDNAVGFLSLRSGQVAALSLDLKAREEREMLNHLQGWERVYGEVKLYPQERQKESLGGTTLVYSDVFLQRGQEFPVNISNCDGKNCGQPSLSHDGNLVVYVAQQK</sequence>
<dbReference type="STRING" id="43775.SAMN04489760_10636"/>
<evidence type="ECO:0000313" key="1">
    <source>
        <dbReference type="EMBL" id="SEM18425.1"/>
    </source>
</evidence>
<evidence type="ECO:0000313" key="2">
    <source>
        <dbReference type="Proteomes" id="UP000198744"/>
    </source>
</evidence>
<dbReference type="OrthoDB" id="9849900at2"/>
<keyword evidence="2" id="KW-1185">Reference proteome</keyword>